<name>A0A382PDK5_9ZZZZ</name>
<sequence>MRVVLLIGFLFAQENLISWEVADPTLNRKFIETYLNKIIANDKFDDNSIQASDVIMLQMENTEKGLVLKRLRAKNYDSGEFRRFMMDQVKLMDPKLMDELIKRKYKWGEVSKRELSELESYSTVDNILQERSFKRARDAFWWSTSQLEIV</sequence>
<evidence type="ECO:0000313" key="1">
    <source>
        <dbReference type="EMBL" id="SVC70910.1"/>
    </source>
</evidence>
<proteinExistence type="predicted"/>
<reference evidence="1" key="1">
    <citation type="submission" date="2018-05" db="EMBL/GenBank/DDBJ databases">
        <authorList>
            <person name="Lanie J.A."/>
            <person name="Ng W.-L."/>
            <person name="Kazmierczak K.M."/>
            <person name="Andrzejewski T.M."/>
            <person name="Davidsen T.M."/>
            <person name="Wayne K.J."/>
            <person name="Tettelin H."/>
            <person name="Glass J.I."/>
            <person name="Rusch D."/>
            <person name="Podicherti R."/>
            <person name="Tsui H.-C.T."/>
            <person name="Winkler M.E."/>
        </authorList>
    </citation>
    <scope>NUCLEOTIDE SEQUENCE</scope>
</reference>
<gene>
    <name evidence="1" type="ORF">METZ01_LOCUS323764</name>
</gene>
<dbReference type="AlphaFoldDB" id="A0A382PDK5"/>
<dbReference type="EMBL" id="UINC01106328">
    <property type="protein sequence ID" value="SVC70910.1"/>
    <property type="molecule type" value="Genomic_DNA"/>
</dbReference>
<feature type="non-terminal residue" evidence="1">
    <location>
        <position position="150"/>
    </location>
</feature>
<accession>A0A382PDK5</accession>
<protein>
    <submittedName>
        <fullName evidence="1">Uncharacterized protein</fullName>
    </submittedName>
</protein>
<organism evidence="1">
    <name type="scientific">marine metagenome</name>
    <dbReference type="NCBI Taxonomy" id="408172"/>
    <lineage>
        <taxon>unclassified sequences</taxon>
        <taxon>metagenomes</taxon>
        <taxon>ecological metagenomes</taxon>
    </lineage>
</organism>